<keyword evidence="3" id="KW-1185">Reference proteome</keyword>
<dbReference type="PROSITE" id="PS51257">
    <property type="entry name" value="PROKAR_LIPOPROTEIN"/>
    <property type="match status" value="1"/>
</dbReference>
<feature type="signal peptide" evidence="1">
    <location>
        <begin position="1"/>
        <end position="21"/>
    </location>
</feature>
<keyword evidence="1" id="KW-0732">Signal</keyword>
<proteinExistence type="predicted"/>
<evidence type="ECO:0000313" key="2">
    <source>
        <dbReference type="EMBL" id="BBK21279.1"/>
    </source>
</evidence>
<dbReference type="AlphaFoldDB" id="A0A6N4TEV3"/>
<reference evidence="3" key="1">
    <citation type="submission" date="2019-05" db="EMBL/GenBank/DDBJ databases">
        <title>Complete genome sequencing of Absiella argi strain JCM 30884.</title>
        <authorList>
            <person name="Sakamoto M."/>
            <person name="Murakami T."/>
            <person name="Mori H."/>
        </authorList>
    </citation>
    <scope>NUCLEOTIDE SEQUENCE [LARGE SCALE GENOMIC DNA]</scope>
    <source>
        <strain evidence="3">JCM 30884</strain>
    </source>
</reference>
<dbReference type="KEGG" id="aarg:Aargi30884_01820"/>
<protein>
    <recommendedName>
        <fullName evidence="4">Lipoprotein</fullName>
    </recommendedName>
</protein>
<feature type="chain" id="PRO_5026652298" description="Lipoprotein" evidence="1">
    <location>
        <begin position="22"/>
        <end position="176"/>
    </location>
</feature>
<gene>
    <name evidence="2" type="ORF">Aargi30884_01820</name>
</gene>
<name>A0A6N4TEV3_9FIRM</name>
<evidence type="ECO:0000256" key="1">
    <source>
        <dbReference type="SAM" id="SignalP"/>
    </source>
</evidence>
<sequence length="176" mass="19663">MKKKILAISLLCILLSGCSFSDTLNKLSGGDDKKASNDISKMDTSYKSVEAVVKEVLTKIKSGKTSDDYMKKLDSIKKYLSEDAYLSLTPEDSDQTENESLQKFDEEYIATTEIKDIQTALIPVSSRKVTAITLYTLRTEAMGETSSMAYCMKSELQLTGNEWKISKIYFDNALQS</sequence>
<dbReference type="Proteomes" id="UP000464754">
    <property type="component" value="Chromosome"/>
</dbReference>
<dbReference type="RefSeq" id="WP_163051274.1">
    <property type="nucleotide sequence ID" value="NZ_AP019695.1"/>
</dbReference>
<evidence type="ECO:0008006" key="4">
    <source>
        <dbReference type="Google" id="ProtNLM"/>
    </source>
</evidence>
<evidence type="ECO:0000313" key="3">
    <source>
        <dbReference type="Proteomes" id="UP000464754"/>
    </source>
</evidence>
<dbReference type="EMBL" id="AP019695">
    <property type="protein sequence ID" value="BBK21279.1"/>
    <property type="molecule type" value="Genomic_DNA"/>
</dbReference>
<organism evidence="2 3">
    <name type="scientific">Amedibacterium intestinale</name>
    <dbReference type="NCBI Taxonomy" id="2583452"/>
    <lineage>
        <taxon>Bacteria</taxon>
        <taxon>Bacillati</taxon>
        <taxon>Bacillota</taxon>
        <taxon>Erysipelotrichia</taxon>
        <taxon>Erysipelotrichales</taxon>
        <taxon>Erysipelotrichaceae</taxon>
        <taxon>Amedibacterium</taxon>
    </lineage>
</organism>
<accession>A0A6N4TEV3</accession>